<keyword evidence="3" id="KW-1185">Reference proteome</keyword>
<accession>A0A9P8VR63</accession>
<reference evidence="2 3" key="1">
    <citation type="journal article" date="2021" name="Nat. Commun.">
        <title>Genetic determinants of endophytism in the Arabidopsis root mycobiome.</title>
        <authorList>
            <person name="Mesny F."/>
            <person name="Miyauchi S."/>
            <person name="Thiergart T."/>
            <person name="Pickel B."/>
            <person name="Atanasova L."/>
            <person name="Karlsson M."/>
            <person name="Huettel B."/>
            <person name="Barry K.W."/>
            <person name="Haridas S."/>
            <person name="Chen C."/>
            <person name="Bauer D."/>
            <person name="Andreopoulos W."/>
            <person name="Pangilinan J."/>
            <person name="LaButti K."/>
            <person name="Riley R."/>
            <person name="Lipzen A."/>
            <person name="Clum A."/>
            <person name="Drula E."/>
            <person name="Henrissat B."/>
            <person name="Kohler A."/>
            <person name="Grigoriev I.V."/>
            <person name="Martin F.M."/>
            <person name="Hacquard S."/>
        </authorList>
    </citation>
    <scope>NUCLEOTIDE SEQUENCE [LARGE SCALE GENOMIC DNA]</scope>
    <source>
        <strain evidence="2 3">MPI-CAGE-CH-0241</strain>
    </source>
</reference>
<dbReference type="Proteomes" id="UP000777438">
    <property type="component" value="Unassembled WGS sequence"/>
</dbReference>
<dbReference type="SUPFAM" id="SSF81383">
    <property type="entry name" value="F-box domain"/>
    <property type="match status" value="1"/>
</dbReference>
<sequence>MIVLPRQPPGPEIKLPPIYPTPLYSPVQPITLLSPGTFSSSSSYSLPGQCLPSMPSLLERLPNVLQRLVFSNLDYQSLIFLSTVNRHFRRTINPQEMADPLDKFQFVMRAARDFPQHRPIEKGQDHQPGNFECYMCYRVRKPEHFDVLQPQSAYVDVHGRVVSGRELGPGHRLVPLRRFCIECGIKCGLHVPFGRLATRTGLDLWVCRCRMVWQKPSCVKCPDCGGSCPVRPKRKW</sequence>
<evidence type="ECO:0000313" key="2">
    <source>
        <dbReference type="EMBL" id="KAH6871148.1"/>
    </source>
</evidence>
<dbReference type="InterPro" id="IPR036047">
    <property type="entry name" value="F-box-like_dom_sf"/>
</dbReference>
<dbReference type="OrthoDB" id="5232052at2759"/>
<dbReference type="PROSITE" id="PS50181">
    <property type="entry name" value="FBOX"/>
    <property type="match status" value="1"/>
</dbReference>
<evidence type="ECO:0000259" key="1">
    <source>
        <dbReference type="PROSITE" id="PS50181"/>
    </source>
</evidence>
<dbReference type="AlphaFoldDB" id="A0A9P8VR63"/>
<dbReference type="CDD" id="cd09917">
    <property type="entry name" value="F-box_SF"/>
    <property type="match status" value="1"/>
</dbReference>
<protein>
    <recommendedName>
        <fullName evidence="1">F-box domain-containing protein</fullName>
    </recommendedName>
</protein>
<organism evidence="2 3">
    <name type="scientific">Thelonectria olida</name>
    <dbReference type="NCBI Taxonomy" id="1576542"/>
    <lineage>
        <taxon>Eukaryota</taxon>
        <taxon>Fungi</taxon>
        <taxon>Dikarya</taxon>
        <taxon>Ascomycota</taxon>
        <taxon>Pezizomycotina</taxon>
        <taxon>Sordariomycetes</taxon>
        <taxon>Hypocreomycetidae</taxon>
        <taxon>Hypocreales</taxon>
        <taxon>Nectriaceae</taxon>
        <taxon>Thelonectria</taxon>
    </lineage>
</organism>
<dbReference type="Pfam" id="PF00646">
    <property type="entry name" value="F-box"/>
    <property type="match status" value="1"/>
</dbReference>
<proteinExistence type="predicted"/>
<name>A0A9P8VR63_9HYPO</name>
<dbReference type="InterPro" id="IPR001810">
    <property type="entry name" value="F-box_dom"/>
</dbReference>
<dbReference type="EMBL" id="JAGPYM010000059">
    <property type="protein sequence ID" value="KAH6871148.1"/>
    <property type="molecule type" value="Genomic_DNA"/>
</dbReference>
<gene>
    <name evidence="2" type="ORF">B0T10DRAFT_261967</name>
</gene>
<evidence type="ECO:0000313" key="3">
    <source>
        <dbReference type="Proteomes" id="UP000777438"/>
    </source>
</evidence>
<feature type="domain" description="F-box" evidence="1">
    <location>
        <begin position="55"/>
        <end position="101"/>
    </location>
</feature>
<comment type="caution">
    <text evidence="2">The sequence shown here is derived from an EMBL/GenBank/DDBJ whole genome shotgun (WGS) entry which is preliminary data.</text>
</comment>